<evidence type="ECO:0000313" key="2">
    <source>
        <dbReference type="Proteomes" id="UP000004926"/>
    </source>
</evidence>
<accession>H5X6J6</accession>
<dbReference type="HOGENOM" id="CLU_2685633_0_0_11"/>
<dbReference type="OrthoDB" id="3197455at2"/>
<proteinExistence type="predicted"/>
<protein>
    <submittedName>
        <fullName evidence="1">Uncharacterized protein</fullName>
    </submittedName>
</protein>
<reference evidence="1 2" key="1">
    <citation type="journal article" date="2012" name="Stand. Genomic Sci.">
        <title>Genome sequence of the ocean sediment bacterium Saccharomonospora marina type strain (XMU15(T)).</title>
        <authorList>
            <person name="Klenk H.P."/>
            <person name="Lu M."/>
            <person name="Lucas S."/>
            <person name="Lapidus A."/>
            <person name="Copeland A."/>
            <person name="Pitluck S."/>
            <person name="Goodwin L.A."/>
            <person name="Han C."/>
            <person name="Tapia R."/>
            <person name="Brambilla E.M."/>
            <person name="Potter G."/>
            <person name="Land M."/>
            <person name="Ivanova N."/>
            <person name="Rohde M."/>
            <person name="Goker M."/>
            <person name="Detter J.C."/>
            <person name="Li W.J."/>
            <person name="Kyrpides N.C."/>
            <person name="Woyke T."/>
        </authorList>
    </citation>
    <scope>NUCLEOTIDE SEQUENCE [LARGE SCALE GENOMIC DNA]</scope>
    <source>
        <strain evidence="1 2">XMU15</strain>
    </source>
</reference>
<dbReference type="AlphaFoldDB" id="H5X6J6"/>
<evidence type="ECO:0000313" key="1">
    <source>
        <dbReference type="EMBL" id="EHR50144.1"/>
    </source>
</evidence>
<name>H5X6J6_9PSEU</name>
<dbReference type="Proteomes" id="UP000004926">
    <property type="component" value="Chromosome"/>
</dbReference>
<dbReference type="EMBL" id="CM001439">
    <property type="protein sequence ID" value="EHR50144.1"/>
    <property type="molecule type" value="Genomic_DNA"/>
</dbReference>
<dbReference type="RefSeq" id="WP_009153529.1">
    <property type="nucleotide sequence ID" value="NZ_CM001439.1"/>
</dbReference>
<organism evidence="1 2">
    <name type="scientific">Saccharomonospora marina XMU15</name>
    <dbReference type="NCBI Taxonomy" id="882083"/>
    <lineage>
        <taxon>Bacteria</taxon>
        <taxon>Bacillati</taxon>
        <taxon>Actinomycetota</taxon>
        <taxon>Actinomycetes</taxon>
        <taxon>Pseudonocardiales</taxon>
        <taxon>Pseudonocardiaceae</taxon>
        <taxon>Saccharomonospora</taxon>
    </lineage>
</organism>
<sequence>MATGKVKCGICGDGSGWLLETVIDAENGLVTSREVPCDACLVHSRPAAGRQIRHHSGIRGRAMSWLRRRVGSRA</sequence>
<gene>
    <name evidence="1" type="ORF">SacmaDRAFT_1878</name>
</gene>
<keyword evidence="2" id="KW-1185">Reference proteome</keyword>